<evidence type="ECO:0000259" key="2">
    <source>
        <dbReference type="Pfam" id="PF00078"/>
    </source>
</evidence>
<feature type="region of interest" description="Disordered" evidence="1">
    <location>
        <begin position="121"/>
        <end position="147"/>
    </location>
</feature>
<evidence type="ECO:0000256" key="1">
    <source>
        <dbReference type="SAM" id="MobiDB-lite"/>
    </source>
</evidence>
<dbReference type="CDD" id="cd01650">
    <property type="entry name" value="RT_nLTR_like"/>
    <property type="match status" value="1"/>
</dbReference>
<dbReference type="InterPro" id="IPR000477">
    <property type="entry name" value="RT_dom"/>
</dbReference>
<evidence type="ECO:0000313" key="4">
    <source>
        <dbReference type="Proteomes" id="UP001333110"/>
    </source>
</evidence>
<dbReference type="AlphaFoldDB" id="A0AAN7P8K9"/>
<comment type="caution">
    <text evidence="3">The sequence shown here is derived from an EMBL/GenBank/DDBJ whole genome shotgun (WGS) entry which is preliminary data.</text>
</comment>
<dbReference type="Proteomes" id="UP001333110">
    <property type="component" value="Unassembled WGS sequence"/>
</dbReference>
<accession>A0AAN7P8K9</accession>
<dbReference type="PANTHER" id="PTHR33332">
    <property type="entry name" value="REVERSE TRANSCRIPTASE DOMAIN-CONTAINING PROTEIN"/>
    <property type="match status" value="1"/>
</dbReference>
<proteinExistence type="predicted"/>
<protein>
    <recommendedName>
        <fullName evidence="2">Reverse transcriptase domain-containing protein</fullName>
    </recommendedName>
</protein>
<dbReference type="EMBL" id="JAUNZN010000002">
    <property type="protein sequence ID" value="KAK4827590.1"/>
    <property type="molecule type" value="Genomic_DNA"/>
</dbReference>
<reference evidence="3 4" key="1">
    <citation type="journal article" date="2023" name="J. Hered.">
        <title>Chromosome-level genome of the wood stork (Mycteria americana) provides insight into avian chromosome evolution.</title>
        <authorList>
            <person name="Flamio R. Jr."/>
            <person name="Ramstad K.M."/>
        </authorList>
    </citation>
    <scope>NUCLEOTIDE SEQUENCE [LARGE SCALE GENOMIC DNA]</scope>
    <source>
        <strain evidence="3">JAX WOST 10</strain>
    </source>
</reference>
<name>A0AAN7P8K9_MYCAM</name>
<organism evidence="3 4">
    <name type="scientific">Mycteria americana</name>
    <name type="common">Wood stork</name>
    <dbReference type="NCBI Taxonomy" id="33587"/>
    <lineage>
        <taxon>Eukaryota</taxon>
        <taxon>Metazoa</taxon>
        <taxon>Chordata</taxon>
        <taxon>Craniata</taxon>
        <taxon>Vertebrata</taxon>
        <taxon>Euteleostomi</taxon>
        <taxon>Archelosauria</taxon>
        <taxon>Archosauria</taxon>
        <taxon>Dinosauria</taxon>
        <taxon>Saurischia</taxon>
        <taxon>Theropoda</taxon>
        <taxon>Coelurosauria</taxon>
        <taxon>Aves</taxon>
        <taxon>Neognathae</taxon>
        <taxon>Neoaves</taxon>
        <taxon>Aequornithes</taxon>
        <taxon>Ciconiiformes</taxon>
        <taxon>Ciconiidae</taxon>
        <taxon>Mycteria</taxon>
    </lineage>
</organism>
<dbReference type="Pfam" id="PF00078">
    <property type="entry name" value="RVT_1"/>
    <property type="match status" value="1"/>
</dbReference>
<evidence type="ECO:0000313" key="3">
    <source>
        <dbReference type="EMBL" id="KAK4827590.1"/>
    </source>
</evidence>
<keyword evidence="4" id="KW-1185">Reference proteome</keyword>
<feature type="domain" description="Reverse transcriptase" evidence="2">
    <location>
        <begin position="191"/>
        <end position="372"/>
    </location>
</feature>
<gene>
    <name evidence="3" type="ORF">QYF61_019492</name>
</gene>
<sequence length="608" mass="69166">MELNLARDVRENKKGFCKYIGDKGKTRENVGPLHDEMGDLVTQDVEKSEVLKTFFASVFTSKINLKESQVPETRGKGWSNEDVPSVEEDQVRKHLIKVDIHKSMCPDGHLSWFSPRQQLSTTQPLAHSPRGGMGKRLGRVKPKPGQHPRVLSELADVIARPLLIIFDQSWRLREVLKDWRKANVMSIFKKGKEEDPGNYTPVILTLIPGKVMEQLILETISKDMDNNNIIRSSQHGFTKGKSCLTNLINFYSEMSGLVDEGRAVGIVYLDFRKACDTVTEKILTDKLWIYGLDEQTRVVISGTKSSGLGPVPFNIFINVLNAGTECTFSKFADDTKLGAVADRPEGCAAIQRDLNRLEKWADRNLRKFNKKCKGGIASCTQHLPYEDRLREVGLFALEKAPGRLIVAFQYFKGAYRKDGEGLFIRECSDRTRGNRFKLKEGRFRLDIRKKFFAVRVVRHWNRSPREVVDAPSLELFKTRLDEALSNLLESSLAKKALGVLVDTELTMSQQCVFPAKKANGILSCIRQSVAIRSREVILPLSSALVMSRLEYCVQFWAPQDVDIQERVQQMATKMIKGLEHLSYDERLSELGLFSLEKRRLREDLRITE</sequence>
<feature type="compositionally biased region" description="Basic residues" evidence="1">
    <location>
        <begin position="136"/>
        <end position="146"/>
    </location>
</feature>